<keyword evidence="5" id="KW-0472">Membrane</keyword>
<dbReference type="PROSITE" id="PS50885">
    <property type="entry name" value="HAMP"/>
    <property type="match status" value="1"/>
</dbReference>
<dbReference type="EMBL" id="CP098400">
    <property type="protein sequence ID" value="URW78827.1"/>
    <property type="molecule type" value="Genomic_DNA"/>
</dbReference>
<organism evidence="8 9">
    <name type="scientific">Xiashengella succiniciproducens</name>
    <dbReference type="NCBI Taxonomy" id="2949635"/>
    <lineage>
        <taxon>Bacteria</taxon>
        <taxon>Pseudomonadati</taxon>
        <taxon>Bacteroidota</taxon>
        <taxon>Bacteroidia</taxon>
        <taxon>Marinilabiliales</taxon>
        <taxon>Marinilabiliaceae</taxon>
        <taxon>Xiashengella</taxon>
    </lineage>
</organism>
<dbReference type="RefSeq" id="WP_250722246.1">
    <property type="nucleotide sequence ID" value="NZ_CP098400.1"/>
</dbReference>
<feature type="transmembrane region" description="Helical" evidence="5">
    <location>
        <begin position="12"/>
        <end position="32"/>
    </location>
</feature>
<dbReference type="PROSITE" id="PS50111">
    <property type="entry name" value="CHEMOTAXIS_TRANSDUC_2"/>
    <property type="match status" value="1"/>
</dbReference>
<keyword evidence="3" id="KW-0807">Transducer</keyword>
<dbReference type="Gene3D" id="1.10.287.950">
    <property type="entry name" value="Methyl-accepting chemotaxis protein"/>
    <property type="match status" value="1"/>
</dbReference>
<gene>
    <name evidence="8" type="ORF">M9189_08150</name>
</gene>
<evidence type="ECO:0000256" key="4">
    <source>
        <dbReference type="SAM" id="Coils"/>
    </source>
</evidence>
<evidence type="ECO:0000256" key="1">
    <source>
        <dbReference type="ARBA" id="ARBA00022500"/>
    </source>
</evidence>
<keyword evidence="5" id="KW-0812">Transmembrane</keyword>
<dbReference type="SMART" id="SM00304">
    <property type="entry name" value="HAMP"/>
    <property type="match status" value="1"/>
</dbReference>
<accession>A0A9J6ZME5</accession>
<comment type="similarity">
    <text evidence="2">Belongs to the methyl-accepting chemotaxis (MCP) protein family.</text>
</comment>
<keyword evidence="4" id="KW-0175">Coiled coil</keyword>
<feature type="domain" description="Methyl-accepting transducer" evidence="6">
    <location>
        <begin position="359"/>
        <end position="574"/>
    </location>
</feature>
<dbReference type="SUPFAM" id="SSF58104">
    <property type="entry name" value="Methyl-accepting chemotaxis protein (MCP) signaling domain"/>
    <property type="match status" value="1"/>
</dbReference>
<evidence type="ECO:0000256" key="3">
    <source>
        <dbReference type="PROSITE-ProRule" id="PRU00284"/>
    </source>
</evidence>
<evidence type="ECO:0000256" key="2">
    <source>
        <dbReference type="ARBA" id="ARBA00029447"/>
    </source>
</evidence>
<dbReference type="GO" id="GO:0007165">
    <property type="term" value="P:signal transduction"/>
    <property type="evidence" value="ECO:0007669"/>
    <property type="project" value="UniProtKB-KW"/>
</dbReference>
<keyword evidence="1" id="KW-0145">Chemotaxis</keyword>
<keyword evidence="9" id="KW-1185">Reference proteome</keyword>
<dbReference type="PANTHER" id="PTHR43531:SF11">
    <property type="entry name" value="METHYL-ACCEPTING CHEMOTAXIS PROTEIN 3"/>
    <property type="match status" value="1"/>
</dbReference>
<name>A0A9J6ZME5_9BACT</name>
<dbReference type="Proteomes" id="UP001056426">
    <property type="component" value="Chromosome"/>
</dbReference>
<evidence type="ECO:0000313" key="8">
    <source>
        <dbReference type="EMBL" id="URW78827.1"/>
    </source>
</evidence>
<evidence type="ECO:0000259" key="6">
    <source>
        <dbReference type="PROSITE" id="PS50111"/>
    </source>
</evidence>
<feature type="coiled-coil region" evidence="4">
    <location>
        <begin position="559"/>
        <end position="590"/>
    </location>
</feature>
<dbReference type="Pfam" id="PF00015">
    <property type="entry name" value="MCPsignal"/>
    <property type="match status" value="1"/>
</dbReference>
<dbReference type="GO" id="GO:0004888">
    <property type="term" value="F:transmembrane signaling receptor activity"/>
    <property type="evidence" value="ECO:0007669"/>
    <property type="project" value="TreeGrafter"/>
</dbReference>
<evidence type="ECO:0000313" key="9">
    <source>
        <dbReference type="Proteomes" id="UP001056426"/>
    </source>
</evidence>
<evidence type="ECO:0000259" key="7">
    <source>
        <dbReference type="PROSITE" id="PS50885"/>
    </source>
</evidence>
<dbReference type="KEGG" id="alkq:M9189_08150"/>
<dbReference type="PANTHER" id="PTHR43531">
    <property type="entry name" value="PROTEIN ICFG"/>
    <property type="match status" value="1"/>
</dbReference>
<dbReference type="CDD" id="cd06225">
    <property type="entry name" value="HAMP"/>
    <property type="match status" value="1"/>
</dbReference>
<reference evidence="8" key="1">
    <citation type="submission" date="2022-05" db="EMBL/GenBank/DDBJ databases">
        <authorList>
            <person name="Sun X."/>
        </authorList>
    </citation>
    <scope>NUCLEOTIDE SEQUENCE</scope>
    <source>
        <strain evidence="8">Ai-910</strain>
    </source>
</reference>
<dbReference type="GO" id="GO:0006935">
    <property type="term" value="P:chemotaxis"/>
    <property type="evidence" value="ECO:0007669"/>
    <property type="project" value="UniProtKB-KW"/>
</dbReference>
<dbReference type="InterPro" id="IPR003660">
    <property type="entry name" value="HAMP_dom"/>
</dbReference>
<sequence>MKWRDLNINAKIRSALGFVLVLAFLMGAYTMFNLIRVNRDISKLTDQYIPYVDGAIKTSQSWWKLSEYIRSYDFTANDYFLYRSENEFEVFNGALEGLIEMDGNLGEESNSEALVPLKESIQRYRSHLNTHFALQGQVSESRKALEEIGGKLYTAINANRYNGSVQTAGALAMGIWGSLQADEINRYSINMQSKLDDLATLRNMIRNNSYPGNVSGLLRDFVNAAETYIDDYTVARKSEIIAFEMAKEIMWDIRTVSDLGQEQMKVVGSNSITVVTNVRNLIIVGVIFMVIIGLIAFIFLPPSITKPILEGVRGAEQIAEGDLTVSFDTTRKDEVGRLAAALNNMVVNLRELINDIAISARALDEAGDVLVERSEEMASGAAEQASAAEEVSSSMEEMYANIQQTADNARTTESIAKLASVSMKSSNNTSRLATASMEEITQKVSVISDIAFQTNILALNAAVEAARAGVEGRGFAVVAAEVRKLAERSQAAAAEINAMAGTTYASSVNALEQLEQLTPEIEKTASLIQEITVASMEQETGVEQINNALQQLNAVTQRNASTSDDINNAAHRLEELSDKLNKTLVKFKLENEQV</sequence>
<dbReference type="Pfam" id="PF00672">
    <property type="entry name" value="HAMP"/>
    <property type="match status" value="1"/>
</dbReference>
<dbReference type="InterPro" id="IPR004089">
    <property type="entry name" value="MCPsignal_dom"/>
</dbReference>
<proteinExistence type="inferred from homology"/>
<feature type="domain" description="HAMP" evidence="7">
    <location>
        <begin position="303"/>
        <end position="354"/>
    </location>
</feature>
<reference evidence="8" key="2">
    <citation type="submission" date="2022-06" db="EMBL/GenBank/DDBJ databases">
        <title>Xiashengella guii gen. nov. sp. nov., a bacterium isolated form anaerobic digestion tank.</title>
        <authorList>
            <person name="Huang H."/>
        </authorList>
    </citation>
    <scope>NUCLEOTIDE SEQUENCE</scope>
    <source>
        <strain evidence="8">Ai-910</strain>
    </source>
</reference>
<dbReference type="InterPro" id="IPR051310">
    <property type="entry name" value="MCP_chemotaxis"/>
</dbReference>
<protein>
    <submittedName>
        <fullName evidence="8">Methyl-accepting chemotaxis protein</fullName>
    </submittedName>
</protein>
<feature type="transmembrane region" description="Helical" evidence="5">
    <location>
        <begin position="281"/>
        <end position="300"/>
    </location>
</feature>
<keyword evidence="5" id="KW-1133">Transmembrane helix</keyword>
<dbReference type="SMART" id="SM00283">
    <property type="entry name" value="MA"/>
    <property type="match status" value="1"/>
</dbReference>
<dbReference type="AlphaFoldDB" id="A0A9J6ZME5"/>
<evidence type="ECO:0000256" key="5">
    <source>
        <dbReference type="SAM" id="Phobius"/>
    </source>
</evidence>
<dbReference type="GO" id="GO:0005886">
    <property type="term" value="C:plasma membrane"/>
    <property type="evidence" value="ECO:0007669"/>
    <property type="project" value="TreeGrafter"/>
</dbReference>